<dbReference type="InterPro" id="IPR033587">
    <property type="entry name" value="M1AP"/>
</dbReference>
<dbReference type="GO" id="GO:0051308">
    <property type="term" value="P:male meiosis chromosome separation"/>
    <property type="evidence" value="ECO:0007669"/>
    <property type="project" value="TreeGrafter"/>
</dbReference>
<gene>
    <name evidence="3" type="primary">M1AP</name>
</gene>
<feature type="region of interest" description="Disordered" evidence="1">
    <location>
        <begin position="461"/>
        <end position="487"/>
    </location>
</feature>
<protein>
    <submittedName>
        <fullName evidence="3">Meiosis 1 arrest protein isoform X1</fullName>
    </submittedName>
</protein>
<sequence length="582" mass="64871">MNSRKLLSESRRTFPAPKAHCQQPSRILIVDVTSPSWANTCSVLCEALENTLCLACGLAGPCRVPLLSLYVVQPQQECLLPFTQVKENFARIQACISELRLLPAEGCFPQGGSGVVQAVQDGLQQFKQYSRHTAAGGSTNSSVEITVLTSQSSKEMVKQLEKKLKDVDLVSLRRLQVIEVLKRDFLEPEDVEQCVPAEEPSSSDIAILGMDIDVQTVEDNVISLEMLFKTWLHDYGTEREQLHLLLPSGGFSHAAAPKSTIMCLKCDLQERLLDPAVLSGPADGTVRAADPSSPWHVAAWPATGLHKLRVVKALKSEGVCESVLYGLPFIIKPTSCWQLDWDELETNQHSFHALCHSLLQRKWMLLARHEPQNTNPNWNIVVHSYYVIVPSDSATLLVKAVAIRELLLPSAFPALLAEHPERIRGPIESALNSLEVEVAYNPLHLKSNLYKYLKSSLYKPPHRQQAQPREQRPERHQPKQPQSRAKAAVAPLLMAPSPLQTFRPAAARRDSFLFVTESVYRKFLLWDPLSRDPAIPHNTTYFLFLSAHITSMPQILVSETGLTQATNHRLLSAGAEELQAGW</sequence>
<dbReference type="Proteomes" id="UP000504624">
    <property type="component" value="Unplaced"/>
</dbReference>
<proteinExistence type="predicted"/>
<dbReference type="GO" id="GO:0007283">
    <property type="term" value="P:spermatogenesis"/>
    <property type="evidence" value="ECO:0007669"/>
    <property type="project" value="InterPro"/>
</dbReference>
<dbReference type="GeneID" id="108509568"/>
<evidence type="ECO:0000256" key="1">
    <source>
        <dbReference type="SAM" id="MobiDB-lite"/>
    </source>
</evidence>
<organism evidence="2 3">
    <name type="scientific">Lepidothrix coronata</name>
    <name type="common">blue-crowned manakin</name>
    <dbReference type="NCBI Taxonomy" id="321398"/>
    <lineage>
        <taxon>Eukaryota</taxon>
        <taxon>Metazoa</taxon>
        <taxon>Chordata</taxon>
        <taxon>Craniata</taxon>
        <taxon>Vertebrata</taxon>
        <taxon>Euteleostomi</taxon>
        <taxon>Archelosauria</taxon>
        <taxon>Archosauria</taxon>
        <taxon>Dinosauria</taxon>
        <taxon>Saurischia</taxon>
        <taxon>Theropoda</taxon>
        <taxon>Coelurosauria</taxon>
        <taxon>Aves</taxon>
        <taxon>Neognathae</taxon>
        <taxon>Neoaves</taxon>
        <taxon>Telluraves</taxon>
        <taxon>Australaves</taxon>
        <taxon>Passeriformes</taxon>
        <taxon>Pipridae</taxon>
        <taxon>Lepidothrix</taxon>
    </lineage>
</organism>
<keyword evidence="2" id="KW-1185">Reference proteome</keyword>
<dbReference type="OrthoDB" id="6433824at2759"/>
<name>A0A6J0J6J1_9PASS</name>
<evidence type="ECO:0000313" key="3">
    <source>
        <dbReference type="RefSeq" id="XP_017694555.1"/>
    </source>
</evidence>
<dbReference type="CTD" id="130951"/>
<accession>A0A6J0J6J1</accession>
<dbReference type="PANTHER" id="PTHR28642:SF1">
    <property type="entry name" value="MEIOSIS 1 ARREST PROTEIN"/>
    <property type="match status" value="1"/>
</dbReference>
<reference evidence="3" key="1">
    <citation type="submission" date="2025-08" db="UniProtKB">
        <authorList>
            <consortium name="RefSeq"/>
        </authorList>
    </citation>
    <scope>IDENTIFICATION</scope>
</reference>
<evidence type="ECO:0000313" key="2">
    <source>
        <dbReference type="Proteomes" id="UP000504624"/>
    </source>
</evidence>
<dbReference type="RefSeq" id="XP_017694555.1">
    <property type="nucleotide sequence ID" value="XM_017839066.1"/>
</dbReference>
<dbReference type="GO" id="GO:0007127">
    <property type="term" value="P:meiosis I"/>
    <property type="evidence" value="ECO:0007669"/>
    <property type="project" value="InterPro"/>
</dbReference>
<dbReference type="PANTHER" id="PTHR28642">
    <property type="entry name" value="MEIOSIS 1 ARREST PROTEIN"/>
    <property type="match status" value="1"/>
</dbReference>
<dbReference type="AlphaFoldDB" id="A0A6J0J6J1"/>